<name>A0A5N7BZB7_PETAA</name>
<dbReference type="Proteomes" id="UP000326877">
    <property type="component" value="Unassembled WGS sequence"/>
</dbReference>
<sequence>MFNPYSCRDTVFARLPFTTSYHLLFYRVIADGRWLSLPGLRAKQRTTGCIAYSMAT</sequence>
<reference evidence="1" key="1">
    <citation type="submission" date="2019-04" db="EMBL/GenBank/DDBJ databases">
        <title>Friends and foes A comparative genomics studyof 23 Aspergillus species from section Flavi.</title>
        <authorList>
            <consortium name="DOE Joint Genome Institute"/>
            <person name="Kjaerbolling I."/>
            <person name="Vesth T."/>
            <person name="Frisvad J.C."/>
            <person name="Nybo J.L."/>
            <person name="Theobald S."/>
            <person name="Kildgaard S."/>
            <person name="Isbrandt T."/>
            <person name="Kuo A."/>
            <person name="Sato A."/>
            <person name="Lyhne E.K."/>
            <person name="Kogle M.E."/>
            <person name="Wiebenga A."/>
            <person name="Kun R.S."/>
            <person name="Lubbers R.J."/>
            <person name="Makela M.R."/>
            <person name="Barry K."/>
            <person name="Chovatia M."/>
            <person name="Clum A."/>
            <person name="Daum C."/>
            <person name="Haridas S."/>
            <person name="He G."/>
            <person name="LaButti K."/>
            <person name="Lipzen A."/>
            <person name="Mondo S."/>
            <person name="Riley R."/>
            <person name="Salamov A."/>
            <person name="Simmons B.A."/>
            <person name="Magnuson J.K."/>
            <person name="Henrissat B."/>
            <person name="Mortensen U.H."/>
            <person name="Larsen T.O."/>
            <person name="Devries R.P."/>
            <person name="Grigoriev I.V."/>
            <person name="Machida M."/>
            <person name="Baker S.E."/>
            <person name="Andersen M.R."/>
        </authorList>
    </citation>
    <scope>NUCLEOTIDE SEQUENCE [LARGE SCALE GENOMIC DNA]</scope>
    <source>
        <strain evidence="1">IBT 14317</strain>
    </source>
</reference>
<proteinExistence type="predicted"/>
<evidence type="ECO:0000313" key="1">
    <source>
        <dbReference type="EMBL" id="KAE8386983.1"/>
    </source>
</evidence>
<accession>A0A5N7BZB7</accession>
<dbReference type="EMBL" id="ML735301">
    <property type="protein sequence ID" value="KAE8386983.1"/>
    <property type="molecule type" value="Genomic_DNA"/>
</dbReference>
<organism evidence="1">
    <name type="scientific">Petromyces alliaceus</name>
    <name type="common">Aspergillus alliaceus</name>
    <dbReference type="NCBI Taxonomy" id="209559"/>
    <lineage>
        <taxon>Eukaryota</taxon>
        <taxon>Fungi</taxon>
        <taxon>Dikarya</taxon>
        <taxon>Ascomycota</taxon>
        <taxon>Pezizomycotina</taxon>
        <taxon>Eurotiomycetes</taxon>
        <taxon>Eurotiomycetidae</taxon>
        <taxon>Eurotiales</taxon>
        <taxon>Aspergillaceae</taxon>
        <taxon>Aspergillus</taxon>
        <taxon>Aspergillus subgen. Circumdati</taxon>
    </lineage>
</organism>
<dbReference type="AlphaFoldDB" id="A0A5N7BZB7"/>
<gene>
    <name evidence="1" type="ORF">BDV23DRAFT_162109</name>
</gene>
<protein>
    <submittedName>
        <fullName evidence="1">Uncharacterized protein</fullName>
    </submittedName>
</protein>